<name>A0A835MBJ9_9MAGN</name>
<dbReference type="AlphaFoldDB" id="A0A835MBJ9"/>
<protein>
    <submittedName>
        <fullName evidence="2">Uncharacterized protein</fullName>
    </submittedName>
</protein>
<evidence type="ECO:0000256" key="1">
    <source>
        <dbReference type="SAM" id="MobiDB-lite"/>
    </source>
</evidence>
<sequence>MGKFSLNRRLRTLQALEITEGSLPEKYLGVPLSCGKLCENVECSDVVIMNRGLCGEIKKFARLKRPEKRELKRKAGPSEVRPGKQARTEGGRPVQGVEQTGGRPRSSHRSRAVPDVLLKI</sequence>
<evidence type="ECO:0000313" key="2">
    <source>
        <dbReference type="EMBL" id="KAF9626560.1"/>
    </source>
</evidence>
<organism evidence="2 3">
    <name type="scientific">Coptis chinensis</name>
    <dbReference type="NCBI Taxonomy" id="261450"/>
    <lineage>
        <taxon>Eukaryota</taxon>
        <taxon>Viridiplantae</taxon>
        <taxon>Streptophyta</taxon>
        <taxon>Embryophyta</taxon>
        <taxon>Tracheophyta</taxon>
        <taxon>Spermatophyta</taxon>
        <taxon>Magnoliopsida</taxon>
        <taxon>Ranunculales</taxon>
        <taxon>Ranunculaceae</taxon>
        <taxon>Coptidoideae</taxon>
        <taxon>Coptis</taxon>
    </lineage>
</organism>
<dbReference type="EMBL" id="JADFTS010000001">
    <property type="protein sequence ID" value="KAF9626560.1"/>
    <property type="molecule type" value="Genomic_DNA"/>
</dbReference>
<accession>A0A835MBJ9</accession>
<keyword evidence="3" id="KW-1185">Reference proteome</keyword>
<comment type="caution">
    <text evidence="2">The sequence shown here is derived from an EMBL/GenBank/DDBJ whole genome shotgun (WGS) entry which is preliminary data.</text>
</comment>
<proteinExistence type="predicted"/>
<feature type="region of interest" description="Disordered" evidence="1">
    <location>
        <begin position="68"/>
        <end position="120"/>
    </location>
</feature>
<reference evidence="2 3" key="1">
    <citation type="submission" date="2020-10" db="EMBL/GenBank/DDBJ databases">
        <title>The Coptis chinensis genome and diversification of protoberbering-type alkaloids.</title>
        <authorList>
            <person name="Wang B."/>
            <person name="Shu S."/>
            <person name="Song C."/>
            <person name="Liu Y."/>
        </authorList>
    </citation>
    <scope>NUCLEOTIDE SEQUENCE [LARGE SCALE GENOMIC DNA]</scope>
    <source>
        <strain evidence="2">HL-2020</strain>
        <tissue evidence="2">Leaf</tissue>
    </source>
</reference>
<gene>
    <name evidence="2" type="ORF">IFM89_035175</name>
</gene>
<evidence type="ECO:0000313" key="3">
    <source>
        <dbReference type="Proteomes" id="UP000631114"/>
    </source>
</evidence>
<dbReference type="Proteomes" id="UP000631114">
    <property type="component" value="Unassembled WGS sequence"/>
</dbReference>